<feature type="binding site" evidence="15">
    <location>
        <position position="78"/>
    </location>
    <ligand>
        <name>Mg(2+)</name>
        <dbReference type="ChEBI" id="CHEBI:18420"/>
    </ligand>
</feature>
<dbReference type="InterPro" id="IPR004404">
    <property type="entry name" value="DihydroxyA_deHydtase"/>
</dbReference>
<feature type="binding site" description="via carbamate group" evidence="15">
    <location>
        <position position="121"/>
    </location>
    <ligand>
        <name>Mg(2+)</name>
        <dbReference type="ChEBI" id="CHEBI:18420"/>
    </ligand>
</feature>
<evidence type="ECO:0000313" key="18">
    <source>
        <dbReference type="EMBL" id="QJA06650.1"/>
    </source>
</evidence>
<dbReference type="PANTHER" id="PTHR43661">
    <property type="entry name" value="D-XYLONATE DEHYDRATASE"/>
    <property type="match status" value="1"/>
</dbReference>
<evidence type="ECO:0000256" key="12">
    <source>
        <dbReference type="ARBA" id="ARBA00029436"/>
    </source>
</evidence>
<sequence length="552" mass="58568">MRSDRVKKGLERAPHRSLLRALGLTDEELRKPLIGVVNSFNEIVPGHMHLRQVTEAVKAGVRMAGGVPVEFGVIGVCDGIAMNHEGMKYSLVSREIIADSIEIMAQAHAFDALVLVSSCDKITPGMLMAALRLNLPALLVSGGPMLTGSFRGRKVNLISVFEGIGKVKVGEMTEEELAELEACACPTCGSCAGMFTANSMNCLSEALGLALPGNGTVPAVSAERLRLAKRTGAKVVELLRRRITPRKIATEAAFRNAITVDMALGCSTNTVLHLPAIAREAGIKLSLEVFDEISRRTPVLASLIPAGPHSVPELYEAGGIPAVMAELSRAGLLDLSVLTGTGASLKENLSGAEIRNPEVIRPLEKAYRSEGGIAILWGSLAPEGAVVKTSAVVPEMMRHEGPARVFDSEEEAYRAILSGKIQPGDVVVIRYEGPKGGPGMREMLSPTSALIGMGLGASVALITDGRFSGGTQGACIGHVSPEAAEGGPIALVRDGDRIRIDIPARRLDLLVSEEELERRRKSWRPKKKKVSGVLARYARLVTSGAKGAVLEE</sequence>
<dbReference type="HAMAP" id="MF_00012">
    <property type="entry name" value="IlvD"/>
    <property type="match status" value="1"/>
</dbReference>
<keyword evidence="6 15" id="KW-0460">Magnesium</keyword>
<keyword evidence="9 15" id="KW-0456">Lyase</keyword>
<evidence type="ECO:0000256" key="2">
    <source>
        <dbReference type="ARBA" id="ARBA00006486"/>
    </source>
</evidence>
<keyword evidence="19" id="KW-1185">Reference proteome</keyword>
<evidence type="ECO:0000256" key="3">
    <source>
        <dbReference type="ARBA" id="ARBA00022605"/>
    </source>
</evidence>
<dbReference type="GO" id="GO:0009099">
    <property type="term" value="P:L-valine biosynthetic process"/>
    <property type="evidence" value="ECO:0007669"/>
    <property type="project" value="UniProtKB-UniRule"/>
</dbReference>
<evidence type="ECO:0000313" key="19">
    <source>
        <dbReference type="Proteomes" id="UP000501253"/>
    </source>
</evidence>
<reference evidence="18 19" key="1">
    <citation type="submission" date="2019-08" db="EMBL/GenBank/DDBJ databases">
        <title>Complete genome sequence of Thermosulfurimonas marina SU872T, an anaerobic thermophilic chemolithoautotrophic bacterium isolated from a shallow marine hydrothermal vent.</title>
        <authorList>
            <person name="Allioux M."/>
            <person name="Jebbar M."/>
            <person name="Slobodkina G."/>
            <person name="Slobodkin A."/>
            <person name="Moalic Y."/>
            <person name="Frolova A."/>
            <person name="Shao Z."/>
            <person name="Alain K."/>
        </authorList>
    </citation>
    <scope>NUCLEOTIDE SEQUENCE [LARGE SCALE GENOMIC DNA]</scope>
    <source>
        <strain evidence="18 19">SU872</strain>
    </source>
</reference>
<dbReference type="PROSITE" id="PS00886">
    <property type="entry name" value="ILVD_EDD_1"/>
    <property type="match status" value="1"/>
</dbReference>
<keyword evidence="3 15" id="KW-0028">Amino-acid biosynthesis</keyword>
<keyword evidence="8 15" id="KW-0411">Iron-sulfur</keyword>
<dbReference type="SUPFAM" id="SSF52016">
    <property type="entry name" value="LeuD/IlvD-like"/>
    <property type="match status" value="1"/>
</dbReference>
<evidence type="ECO:0000256" key="1">
    <source>
        <dbReference type="ARBA" id="ARBA00001946"/>
    </source>
</evidence>
<evidence type="ECO:0000256" key="9">
    <source>
        <dbReference type="ARBA" id="ARBA00023239"/>
    </source>
</evidence>
<comment type="catalytic activity">
    <reaction evidence="11">
        <text>(2R)-2,3-dihydroxy-3-methylbutanoate = 3-methyl-2-oxobutanoate + H2O</text>
        <dbReference type="Rhea" id="RHEA:24809"/>
        <dbReference type="ChEBI" id="CHEBI:11851"/>
        <dbReference type="ChEBI" id="CHEBI:15377"/>
        <dbReference type="ChEBI" id="CHEBI:49072"/>
        <dbReference type="EC" id="4.2.1.9"/>
    </reaction>
    <physiologicalReaction direction="left-to-right" evidence="11">
        <dbReference type="Rhea" id="RHEA:24810"/>
    </physiologicalReaction>
</comment>
<evidence type="ECO:0000256" key="6">
    <source>
        <dbReference type="ARBA" id="ARBA00022842"/>
    </source>
</evidence>
<dbReference type="GO" id="GO:0000287">
    <property type="term" value="F:magnesium ion binding"/>
    <property type="evidence" value="ECO:0007669"/>
    <property type="project" value="UniProtKB-UniRule"/>
</dbReference>
<protein>
    <recommendedName>
        <fullName evidence="14 15">Dihydroxy-acid dehydratase</fullName>
        <shortName evidence="15">DAD</shortName>
        <ecNumber evidence="14 15">4.2.1.9</ecNumber>
    </recommendedName>
</protein>
<dbReference type="NCBIfam" id="NF002068">
    <property type="entry name" value="PRK00911.1"/>
    <property type="match status" value="1"/>
</dbReference>
<evidence type="ECO:0000256" key="4">
    <source>
        <dbReference type="ARBA" id="ARBA00022714"/>
    </source>
</evidence>
<evidence type="ECO:0000256" key="7">
    <source>
        <dbReference type="ARBA" id="ARBA00023004"/>
    </source>
</evidence>
<accession>A0A6H1WTZ2</accession>
<evidence type="ECO:0000256" key="11">
    <source>
        <dbReference type="ARBA" id="ARBA00029304"/>
    </source>
</evidence>
<proteinExistence type="inferred from homology"/>
<dbReference type="InterPro" id="IPR042096">
    <property type="entry name" value="Dihydro-acid_dehy_C"/>
</dbReference>
<comment type="subunit">
    <text evidence="15">Homodimer.</text>
</comment>
<dbReference type="GO" id="GO:0005829">
    <property type="term" value="C:cytosol"/>
    <property type="evidence" value="ECO:0007669"/>
    <property type="project" value="TreeGrafter"/>
</dbReference>
<dbReference type="UniPathway" id="UPA00049">
    <property type="reaction ID" value="UER00061"/>
</dbReference>
<comment type="pathway">
    <text evidence="12 15">Amino-acid biosynthesis; L-valine biosynthesis; L-valine from pyruvate: step 3/4.</text>
</comment>
<dbReference type="PROSITE" id="PS00887">
    <property type="entry name" value="ILVD_EDD_2"/>
    <property type="match status" value="1"/>
</dbReference>
<evidence type="ECO:0000256" key="10">
    <source>
        <dbReference type="ARBA" id="ARBA00023304"/>
    </source>
</evidence>
<evidence type="ECO:0000256" key="14">
    <source>
        <dbReference type="ARBA" id="ARBA00029490"/>
    </source>
</evidence>
<organism evidence="18 19">
    <name type="scientific">Thermosulfurimonas marina</name>
    <dbReference type="NCBI Taxonomy" id="2047767"/>
    <lineage>
        <taxon>Bacteria</taxon>
        <taxon>Pseudomonadati</taxon>
        <taxon>Thermodesulfobacteriota</taxon>
        <taxon>Thermodesulfobacteria</taxon>
        <taxon>Thermodesulfobacteriales</taxon>
        <taxon>Thermodesulfobacteriaceae</taxon>
        <taxon>Thermosulfurimonas</taxon>
    </lineage>
</organism>
<feature type="domain" description="Dihydroxy-acid/6-phosphogluconate dehydratase N-terminal" evidence="16">
    <location>
        <begin position="31"/>
        <end position="348"/>
    </location>
</feature>
<dbReference type="EC" id="4.2.1.9" evidence="14 15"/>
<dbReference type="EMBL" id="CP042909">
    <property type="protein sequence ID" value="QJA06650.1"/>
    <property type="molecule type" value="Genomic_DNA"/>
</dbReference>
<feature type="modified residue" description="N6-carboxylysine" evidence="15">
    <location>
        <position position="121"/>
    </location>
</feature>
<gene>
    <name evidence="15 18" type="primary">ilvD</name>
    <name evidence="18" type="ORF">FVE67_07520</name>
</gene>
<feature type="active site" description="Proton acceptor" evidence="15">
    <location>
        <position position="468"/>
    </location>
</feature>
<keyword evidence="4 15" id="KW-0001">2Fe-2S</keyword>
<keyword evidence="7 15" id="KW-0408">Iron</keyword>
<dbReference type="KEGG" id="tmai:FVE67_07520"/>
<dbReference type="AlphaFoldDB" id="A0A6H1WTZ2"/>
<keyword evidence="10 15" id="KW-0100">Branched-chain amino acid biosynthesis</keyword>
<dbReference type="GO" id="GO:0051537">
    <property type="term" value="F:2 iron, 2 sulfur cluster binding"/>
    <property type="evidence" value="ECO:0007669"/>
    <property type="project" value="UniProtKB-UniRule"/>
</dbReference>
<dbReference type="SUPFAM" id="SSF143975">
    <property type="entry name" value="IlvD/EDD N-terminal domain-like"/>
    <property type="match status" value="1"/>
</dbReference>
<dbReference type="RefSeq" id="WP_168720003.1">
    <property type="nucleotide sequence ID" value="NZ_CP042909.1"/>
</dbReference>
<name>A0A6H1WTZ2_9BACT</name>
<evidence type="ECO:0000256" key="13">
    <source>
        <dbReference type="ARBA" id="ARBA00029437"/>
    </source>
</evidence>
<comment type="caution">
    <text evidence="15">Lacks conserved residue(s) required for the propagation of feature annotation.</text>
</comment>
<dbReference type="InterPro" id="IPR020558">
    <property type="entry name" value="DiOHA_6PGluconate_deHydtase_CS"/>
</dbReference>
<dbReference type="Proteomes" id="UP000501253">
    <property type="component" value="Chromosome"/>
</dbReference>
<evidence type="ECO:0000256" key="5">
    <source>
        <dbReference type="ARBA" id="ARBA00022723"/>
    </source>
</evidence>
<dbReference type="InterPro" id="IPR056740">
    <property type="entry name" value="ILV_EDD_C"/>
</dbReference>
<evidence type="ECO:0000259" key="17">
    <source>
        <dbReference type="Pfam" id="PF24877"/>
    </source>
</evidence>
<dbReference type="InterPro" id="IPR037237">
    <property type="entry name" value="IlvD/EDD_N"/>
</dbReference>
<comment type="cofactor">
    <cofactor evidence="15">
        <name>[2Fe-2S] cluster</name>
        <dbReference type="ChEBI" id="CHEBI:190135"/>
    </cofactor>
    <text evidence="15">Binds 1 [2Fe-2S] cluster per subunit. This cluster acts as a Lewis acid cofactor.</text>
</comment>
<comment type="catalytic activity">
    <reaction evidence="15">
        <text>(2R,3R)-2,3-dihydroxy-3-methylpentanoate = (S)-3-methyl-2-oxopentanoate + H2O</text>
        <dbReference type="Rhea" id="RHEA:27694"/>
        <dbReference type="ChEBI" id="CHEBI:15377"/>
        <dbReference type="ChEBI" id="CHEBI:35146"/>
        <dbReference type="ChEBI" id="CHEBI:49258"/>
        <dbReference type="EC" id="4.2.1.9"/>
    </reaction>
</comment>
<evidence type="ECO:0000256" key="15">
    <source>
        <dbReference type="HAMAP-Rule" id="MF_00012"/>
    </source>
</evidence>
<dbReference type="InterPro" id="IPR000581">
    <property type="entry name" value="ILV_EDD_N"/>
</dbReference>
<dbReference type="GO" id="GO:0009097">
    <property type="term" value="P:isoleucine biosynthetic process"/>
    <property type="evidence" value="ECO:0007669"/>
    <property type="project" value="UniProtKB-UniRule"/>
</dbReference>
<dbReference type="PANTHER" id="PTHR43661:SF3">
    <property type="entry name" value="D-XYLONATE DEHYDRATASE YAGF-RELATED"/>
    <property type="match status" value="1"/>
</dbReference>
<comment type="pathway">
    <text evidence="13 15">Amino-acid biosynthesis; L-isoleucine biosynthesis; L-isoleucine from 2-oxobutanoate: step 3/4.</text>
</comment>
<dbReference type="UniPathway" id="UPA00047">
    <property type="reaction ID" value="UER00057"/>
</dbReference>
<feature type="binding site" evidence="15">
    <location>
        <position position="120"/>
    </location>
    <ligand>
        <name>Mg(2+)</name>
        <dbReference type="ChEBI" id="CHEBI:18420"/>
    </ligand>
</feature>
<dbReference type="NCBIfam" id="TIGR00110">
    <property type="entry name" value="ilvD"/>
    <property type="match status" value="1"/>
</dbReference>
<evidence type="ECO:0000259" key="16">
    <source>
        <dbReference type="Pfam" id="PF00920"/>
    </source>
</evidence>
<dbReference type="Pfam" id="PF00920">
    <property type="entry name" value="ILVD_EDD_N"/>
    <property type="match status" value="1"/>
</dbReference>
<feature type="binding site" evidence="15">
    <location>
        <position position="442"/>
    </location>
    <ligand>
        <name>Mg(2+)</name>
        <dbReference type="ChEBI" id="CHEBI:18420"/>
    </ligand>
</feature>
<dbReference type="Pfam" id="PF24877">
    <property type="entry name" value="ILV_EDD_C"/>
    <property type="match status" value="1"/>
</dbReference>
<dbReference type="Gene3D" id="3.50.30.80">
    <property type="entry name" value="IlvD/EDD C-terminal domain-like"/>
    <property type="match status" value="1"/>
</dbReference>
<evidence type="ECO:0000256" key="8">
    <source>
        <dbReference type="ARBA" id="ARBA00023014"/>
    </source>
</evidence>
<comment type="function">
    <text evidence="15">Functions in the biosynthesis of branched-chain amino acids. Catalyzes the dehydration of (2R,3R)-2,3-dihydroxy-3-methylpentanoate (2,3-dihydroxy-3-methylvalerate) into 2-oxo-3-methylpentanoate (2-oxo-3-methylvalerate) and of (2R)-2,3-dihydroxy-3-methylbutanoate (2,3-dihydroxyisovalerate) into 2-oxo-3-methylbutanoate (2-oxoisovalerate), the penultimate precursor to L-isoleucine and L-valine, respectively.</text>
</comment>
<feature type="domain" description="Dihydroxy-acid/6-phosphogluconate dehydratase C-terminal" evidence="17">
    <location>
        <begin position="358"/>
        <end position="548"/>
    </location>
</feature>
<dbReference type="GO" id="GO:0004160">
    <property type="term" value="F:dihydroxy-acid dehydratase activity"/>
    <property type="evidence" value="ECO:0007669"/>
    <property type="project" value="UniProtKB-UniRule"/>
</dbReference>
<comment type="cofactor">
    <cofactor evidence="1 15">
        <name>Mg(2+)</name>
        <dbReference type="ChEBI" id="CHEBI:18420"/>
    </cofactor>
</comment>
<dbReference type="FunFam" id="3.50.30.80:FF:000001">
    <property type="entry name" value="Dihydroxy-acid dehydratase"/>
    <property type="match status" value="1"/>
</dbReference>
<keyword evidence="5 15" id="KW-0479">Metal-binding</keyword>
<comment type="similarity">
    <text evidence="2 15">Belongs to the IlvD/Edd family.</text>
</comment>